<accession>A0AAV7NFR2</accession>
<evidence type="ECO:0000313" key="2">
    <source>
        <dbReference type="Proteomes" id="UP001066276"/>
    </source>
</evidence>
<reference evidence="1" key="1">
    <citation type="journal article" date="2022" name="bioRxiv">
        <title>Sequencing and chromosome-scale assembly of the giantPleurodeles waltlgenome.</title>
        <authorList>
            <person name="Brown T."/>
            <person name="Elewa A."/>
            <person name="Iarovenko S."/>
            <person name="Subramanian E."/>
            <person name="Araus A.J."/>
            <person name="Petzold A."/>
            <person name="Susuki M."/>
            <person name="Suzuki K.-i.T."/>
            <person name="Hayashi T."/>
            <person name="Toyoda A."/>
            <person name="Oliveira C."/>
            <person name="Osipova E."/>
            <person name="Leigh N.D."/>
            <person name="Simon A."/>
            <person name="Yun M.H."/>
        </authorList>
    </citation>
    <scope>NUCLEOTIDE SEQUENCE</scope>
    <source>
        <strain evidence="1">20211129_DDA</strain>
        <tissue evidence="1">Liver</tissue>
    </source>
</reference>
<name>A0AAV7NFR2_PLEWA</name>
<evidence type="ECO:0000313" key="1">
    <source>
        <dbReference type="EMBL" id="KAJ1111650.1"/>
    </source>
</evidence>
<organism evidence="1 2">
    <name type="scientific">Pleurodeles waltl</name>
    <name type="common">Iberian ribbed newt</name>
    <dbReference type="NCBI Taxonomy" id="8319"/>
    <lineage>
        <taxon>Eukaryota</taxon>
        <taxon>Metazoa</taxon>
        <taxon>Chordata</taxon>
        <taxon>Craniata</taxon>
        <taxon>Vertebrata</taxon>
        <taxon>Euteleostomi</taxon>
        <taxon>Amphibia</taxon>
        <taxon>Batrachia</taxon>
        <taxon>Caudata</taxon>
        <taxon>Salamandroidea</taxon>
        <taxon>Salamandridae</taxon>
        <taxon>Pleurodelinae</taxon>
        <taxon>Pleurodeles</taxon>
    </lineage>
</organism>
<keyword evidence="2" id="KW-1185">Reference proteome</keyword>
<dbReference type="AlphaFoldDB" id="A0AAV7NFR2"/>
<comment type="caution">
    <text evidence="1">The sequence shown here is derived from an EMBL/GenBank/DDBJ whole genome shotgun (WGS) entry which is preliminary data.</text>
</comment>
<gene>
    <name evidence="1" type="ORF">NDU88_008967</name>
</gene>
<dbReference type="Proteomes" id="UP001066276">
    <property type="component" value="Chromosome 9"/>
</dbReference>
<protein>
    <submittedName>
        <fullName evidence="1">Uncharacterized protein</fullName>
    </submittedName>
</protein>
<sequence>MAAVPPCHQALQEMRDAVDVAAALNGGTRARPSEASSDWEFNYGSASLSSQVTTDIMPRITPRTADEIL</sequence>
<dbReference type="EMBL" id="JANPWB010000013">
    <property type="protein sequence ID" value="KAJ1111650.1"/>
    <property type="molecule type" value="Genomic_DNA"/>
</dbReference>
<proteinExistence type="predicted"/>